<dbReference type="EMBL" id="KV417512">
    <property type="protein sequence ID" value="KZP26728.1"/>
    <property type="molecule type" value="Genomic_DNA"/>
</dbReference>
<evidence type="ECO:0000313" key="1">
    <source>
        <dbReference type="EMBL" id="KZP26728.1"/>
    </source>
</evidence>
<organism evidence="1 2">
    <name type="scientific">Athelia psychrophila</name>
    <dbReference type="NCBI Taxonomy" id="1759441"/>
    <lineage>
        <taxon>Eukaryota</taxon>
        <taxon>Fungi</taxon>
        <taxon>Dikarya</taxon>
        <taxon>Basidiomycota</taxon>
        <taxon>Agaricomycotina</taxon>
        <taxon>Agaricomycetes</taxon>
        <taxon>Agaricomycetidae</taxon>
        <taxon>Atheliales</taxon>
        <taxon>Atheliaceae</taxon>
        <taxon>Athelia</taxon>
    </lineage>
</organism>
<dbReference type="AlphaFoldDB" id="A0A166Q3X3"/>
<gene>
    <name evidence="1" type="ORF">FIBSPDRAFT_928414</name>
</gene>
<dbReference type="STRING" id="436010.A0A166Q3X3"/>
<dbReference type="InterPro" id="IPR029058">
    <property type="entry name" value="AB_hydrolase_fold"/>
</dbReference>
<proteinExistence type="predicted"/>
<evidence type="ECO:0000313" key="2">
    <source>
        <dbReference type="Proteomes" id="UP000076532"/>
    </source>
</evidence>
<sequence>MTFMVRNSKRDFLGSKKSILIRRRPRECGNDHSQTPKRVPRSERQTWTANGWLRVSSAVECVAVIDVAREFVIKHWRGRYQKRQPVTQKHAERRVLSEFATRHGARFSLSPVFDPVRISCDIDGPMNLQVSSPRYGAKFIAWDKSNKVNIVVEGIGEDATLPWMDEKRVDRGGYLIPYADGAGELLRHISLKAGGGQLGFGIVMLDFSAVTERPFPTQVTQANLAIAHLCKYGVRPENLKLIGDSAGGNLILPLFSHALHDIPDPGFPPSPLRSIIDGTIYMPSIRGAYGLVPRAGEEALERCHADVMFVEQEGGIHLEPIFGFTGRDGDGEVTQALVDWHKSTFGL</sequence>
<dbReference type="Proteomes" id="UP000076532">
    <property type="component" value="Unassembled WGS sequence"/>
</dbReference>
<dbReference type="Gene3D" id="3.40.50.1820">
    <property type="entry name" value="alpha/beta hydrolase"/>
    <property type="match status" value="1"/>
</dbReference>
<reference evidence="1 2" key="1">
    <citation type="journal article" date="2016" name="Mol. Biol. Evol.">
        <title>Comparative Genomics of Early-Diverging Mushroom-Forming Fungi Provides Insights into the Origins of Lignocellulose Decay Capabilities.</title>
        <authorList>
            <person name="Nagy L.G."/>
            <person name="Riley R."/>
            <person name="Tritt A."/>
            <person name="Adam C."/>
            <person name="Daum C."/>
            <person name="Floudas D."/>
            <person name="Sun H."/>
            <person name="Yadav J.S."/>
            <person name="Pangilinan J."/>
            <person name="Larsson K.H."/>
            <person name="Matsuura K."/>
            <person name="Barry K."/>
            <person name="Labutti K."/>
            <person name="Kuo R."/>
            <person name="Ohm R.A."/>
            <person name="Bhattacharya S.S."/>
            <person name="Shirouzu T."/>
            <person name="Yoshinaga Y."/>
            <person name="Martin F.M."/>
            <person name="Grigoriev I.V."/>
            <person name="Hibbett D.S."/>
        </authorList>
    </citation>
    <scope>NUCLEOTIDE SEQUENCE [LARGE SCALE GENOMIC DNA]</scope>
    <source>
        <strain evidence="1 2">CBS 109695</strain>
    </source>
</reference>
<name>A0A166Q3X3_9AGAM</name>
<accession>A0A166Q3X3</accession>
<protein>
    <submittedName>
        <fullName evidence="1">Uncharacterized protein</fullName>
    </submittedName>
</protein>
<keyword evidence="2" id="KW-1185">Reference proteome</keyword>
<dbReference type="SUPFAM" id="SSF53474">
    <property type="entry name" value="alpha/beta-Hydrolases"/>
    <property type="match status" value="1"/>
</dbReference>
<dbReference type="OrthoDB" id="2152029at2759"/>